<proteinExistence type="predicted"/>
<dbReference type="AlphaFoldDB" id="A0A518GVP8"/>
<evidence type="ECO:0000259" key="2">
    <source>
        <dbReference type="Pfam" id="PF00892"/>
    </source>
</evidence>
<organism evidence="3 4">
    <name type="scientific">Tautonia plasticadhaerens</name>
    <dbReference type="NCBI Taxonomy" id="2527974"/>
    <lineage>
        <taxon>Bacteria</taxon>
        <taxon>Pseudomonadati</taxon>
        <taxon>Planctomycetota</taxon>
        <taxon>Planctomycetia</taxon>
        <taxon>Isosphaerales</taxon>
        <taxon>Isosphaeraceae</taxon>
        <taxon>Tautonia</taxon>
    </lineage>
</organism>
<keyword evidence="1" id="KW-0472">Membrane</keyword>
<evidence type="ECO:0000313" key="4">
    <source>
        <dbReference type="Proteomes" id="UP000317835"/>
    </source>
</evidence>
<dbReference type="PANTHER" id="PTHR22911:SF79">
    <property type="entry name" value="MOBA-LIKE NTP TRANSFERASE DOMAIN-CONTAINING PROTEIN"/>
    <property type="match status" value="1"/>
</dbReference>
<gene>
    <name evidence="3" type="ORF">ElP_05100</name>
</gene>
<dbReference type="Pfam" id="PF00892">
    <property type="entry name" value="EamA"/>
    <property type="match status" value="2"/>
</dbReference>
<feature type="transmembrane region" description="Helical" evidence="1">
    <location>
        <begin position="75"/>
        <end position="94"/>
    </location>
</feature>
<accession>A0A518GVP8</accession>
<evidence type="ECO:0000256" key="1">
    <source>
        <dbReference type="SAM" id="Phobius"/>
    </source>
</evidence>
<dbReference type="SUPFAM" id="SSF103481">
    <property type="entry name" value="Multidrug resistance efflux transporter EmrE"/>
    <property type="match status" value="2"/>
</dbReference>
<feature type="transmembrane region" description="Helical" evidence="1">
    <location>
        <begin position="100"/>
        <end position="119"/>
    </location>
</feature>
<dbReference type="RefSeq" id="WP_145266935.1">
    <property type="nucleotide sequence ID" value="NZ_CP036426.1"/>
</dbReference>
<feature type="transmembrane region" description="Helical" evidence="1">
    <location>
        <begin position="154"/>
        <end position="176"/>
    </location>
</feature>
<feature type="transmembrane region" description="Helical" evidence="1">
    <location>
        <begin position="245"/>
        <end position="264"/>
    </location>
</feature>
<dbReference type="PANTHER" id="PTHR22911">
    <property type="entry name" value="ACYL-MALONYL CONDENSING ENZYME-RELATED"/>
    <property type="match status" value="1"/>
</dbReference>
<keyword evidence="1" id="KW-1133">Transmembrane helix</keyword>
<dbReference type="InterPro" id="IPR037185">
    <property type="entry name" value="EmrE-like"/>
</dbReference>
<feature type="transmembrane region" description="Helical" evidence="1">
    <location>
        <begin position="183"/>
        <end position="202"/>
    </location>
</feature>
<dbReference type="EMBL" id="CP036426">
    <property type="protein sequence ID" value="QDV32675.1"/>
    <property type="molecule type" value="Genomic_DNA"/>
</dbReference>
<feature type="transmembrane region" description="Helical" evidence="1">
    <location>
        <begin position="21"/>
        <end position="39"/>
    </location>
</feature>
<name>A0A518GVP8_9BACT</name>
<feature type="transmembrane region" description="Helical" evidence="1">
    <location>
        <begin position="214"/>
        <end position="233"/>
    </location>
</feature>
<dbReference type="KEGG" id="tpla:ElP_05100"/>
<dbReference type="InterPro" id="IPR000620">
    <property type="entry name" value="EamA_dom"/>
</dbReference>
<feature type="domain" description="EamA" evidence="2">
    <location>
        <begin position="154"/>
        <end position="285"/>
    </location>
</feature>
<keyword evidence="4" id="KW-1185">Reference proteome</keyword>
<evidence type="ECO:0000313" key="3">
    <source>
        <dbReference type="EMBL" id="QDV32675.1"/>
    </source>
</evidence>
<dbReference type="GO" id="GO:0016020">
    <property type="term" value="C:membrane"/>
    <property type="evidence" value="ECO:0007669"/>
    <property type="project" value="InterPro"/>
</dbReference>
<feature type="transmembrane region" description="Helical" evidence="1">
    <location>
        <begin position="270"/>
        <end position="288"/>
    </location>
</feature>
<dbReference type="OrthoDB" id="9814731at2"/>
<keyword evidence="1" id="KW-0812">Transmembrane</keyword>
<sequence length="313" mass="32821">MIRPVPPESSTPADRASGRRCIVAAAVLWSLSGVITKALTGLDGGSIAFYRGLFAGLALLPLVRPRNRTFRPSMLPLMIGFGAMTGLYIGAIKATTAANAIFLQYSAPFWAVPLSLLILRERPDRRSLWGIAVAVVGIALIVILGGGGGPNDPLGIAMGLGSGLMFAVVGVGLRSFRGLDPMWLSSVNNLGGAIVLGAWLLASSGSIPIPTAPQAGILFGFGVIQMAIPYVLFARGLRHVPAPEASLIALIEPILNPIWVILFIREFPDWPTWVGGSFLLAGVALRYVPIGRRRLVPVPSPGAEETGVPAPPA</sequence>
<feature type="domain" description="EamA" evidence="2">
    <location>
        <begin position="22"/>
        <end position="142"/>
    </location>
</feature>
<dbReference type="Proteomes" id="UP000317835">
    <property type="component" value="Chromosome"/>
</dbReference>
<protein>
    <submittedName>
        <fullName evidence="3">EamA-like transporter family protein</fullName>
    </submittedName>
</protein>
<feature type="transmembrane region" description="Helical" evidence="1">
    <location>
        <begin position="128"/>
        <end position="148"/>
    </location>
</feature>
<reference evidence="3 4" key="1">
    <citation type="submission" date="2019-02" db="EMBL/GenBank/DDBJ databases">
        <title>Deep-cultivation of Planctomycetes and their phenomic and genomic characterization uncovers novel biology.</title>
        <authorList>
            <person name="Wiegand S."/>
            <person name="Jogler M."/>
            <person name="Boedeker C."/>
            <person name="Pinto D."/>
            <person name="Vollmers J."/>
            <person name="Rivas-Marin E."/>
            <person name="Kohn T."/>
            <person name="Peeters S.H."/>
            <person name="Heuer A."/>
            <person name="Rast P."/>
            <person name="Oberbeckmann S."/>
            <person name="Bunk B."/>
            <person name="Jeske O."/>
            <person name="Meyerdierks A."/>
            <person name="Storesund J.E."/>
            <person name="Kallscheuer N."/>
            <person name="Luecker S."/>
            <person name="Lage O.M."/>
            <person name="Pohl T."/>
            <person name="Merkel B.J."/>
            <person name="Hornburger P."/>
            <person name="Mueller R.-W."/>
            <person name="Bruemmer F."/>
            <person name="Labrenz M."/>
            <person name="Spormann A.M."/>
            <person name="Op den Camp H."/>
            <person name="Overmann J."/>
            <person name="Amann R."/>
            <person name="Jetten M.S.M."/>
            <person name="Mascher T."/>
            <person name="Medema M.H."/>
            <person name="Devos D.P."/>
            <person name="Kaster A.-K."/>
            <person name="Ovreas L."/>
            <person name="Rohde M."/>
            <person name="Galperin M.Y."/>
            <person name="Jogler C."/>
        </authorList>
    </citation>
    <scope>NUCLEOTIDE SEQUENCE [LARGE SCALE GENOMIC DNA]</scope>
    <source>
        <strain evidence="3 4">ElP</strain>
    </source>
</reference>
<feature type="transmembrane region" description="Helical" evidence="1">
    <location>
        <begin position="45"/>
        <end position="63"/>
    </location>
</feature>